<evidence type="ECO:0000259" key="4">
    <source>
        <dbReference type="SMART" id="SM00382"/>
    </source>
</evidence>
<dbReference type="Proteomes" id="UP000258613">
    <property type="component" value="Chromosome"/>
</dbReference>
<evidence type="ECO:0000313" key="7">
    <source>
        <dbReference type="Proteomes" id="UP000258613"/>
    </source>
</evidence>
<keyword evidence="2" id="KW-0694">RNA-binding</keyword>
<dbReference type="KEGG" id="nag:AArcMg_0182"/>
<dbReference type="NCBIfam" id="NF010335">
    <property type="entry name" value="PRK13764.1"/>
    <property type="match status" value="1"/>
</dbReference>
<dbReference type="InterPro" id="IPR002716">
    <property type="entry name" value="PIN_dom"/>
</dbReference>
<name>A0A346PL10_9EURY</name>
<dbReference type="InterPro" id="IPR027417">
    <property type="entry name" value="P-loop_NTPase"/>
</dbReference>
<gene>
    <name evidence="6" type="ORF">AArcMg_0182</name>
</gene>
<evidence type="ECO:0000256" key="1">
    <source>
        <dbReference type="ARBA" id="ARBA00046345"/>
    </source>
</evidence>
<evidence type="ECO:0000256" key="3">
    <source>
        <dbReference type="SAM" id="MobiDB-lite"/>
    </source>
</evidence>
<accession>A0A346PL10</accession>
<dbReference type="GO" id="GO:0003723">
    <property type="term" value="F:RNA binding"/>
    <property type="evidence" value="ECO:0007669"/>
    <property type="project" value="UniProtKB-UniRule"/>
</dbReference>
<keyword evidence="7" id="KW-1185">Reference proteome</keyword>
<organism evidence="6 7">
    <name type="scientific">Natrarchaeobaculum sulfurireducens</name>
    <dbReference type="NCBI Taxonomy" id="2044521"/>
    <lineage>
        <taxon>Archaea</taxon>
        <taxon>Methanobacteriati</taxon>
        <taxon>Methanobacteriota</taxon>
        <taxon>Stenosarchaea group</taxon>
        <taxon>Halobacteria</taxon>
        <taxon>Halobacteriales</taxon>
        <taxon>Natrialbaceae</taxon>
        <taxon>Natrarchaeobaculum</taxon>
    </lineage>
</organism>
<dbReference type="Gene3D" id="3.40.50.1010">
    <property type="entry name" value="5'-nuclease"/>
    <property type="match status" value="1"/>
</dbReference>
<proteinExistence type="inferred from homology"/>
<feature type="region of interest" description="Disordered" evidence="3">
    <location>
        <begin position="581"/>
        <end position="604"/>
    </location>
</feature>
<reference evidence="7" key="1">
    <citation type="submission" date="2018-02" db="EMBL/GenBank/DDBJ databases">
        <title>Phenotypic and genomic properties of facultatively anaerobic sulfur-reducing natronoarchaea from hypersaline soda lakes.</title>
        <authorList>
            <person name="Sorokin D.Y."/>
            <person name="Kublanov I.V."/>
            <person name="Roman P."/>
            <person name="Sinninghe Damste J.S."/>
            <person name="Golyshin P.N."/>
            <person name="Rojo D."/>
            <person name="Ciordia S."/>
            <person name="Mena M.D.C."/>
            <person name="Ferrer M."/>
            <person name="Messina E."/>
            <person name="Smedile F."/>
            <person name="La Spada G."/>
            <person name="La Cono V."/>
            <person name="Yakimov M.M."/>
        </authorList>
    </citation>
    <scope>NUCLEOTIDE SEQUENCE [LARGE SCALE GENOMIC DNA]</scope>
    <source>
        <strain evidence="7">AArc-Mg</strain>
    </source>
</reference>
<dbReference type="CDD" id="cd09878">
    <property type="entry name" value="PIN_VapC_VirB11L-ATPase-like"/>
    <property type="match status" value="1"/>
</dbReference>
<dbReference type="SUPFAM" id="SSF52540">
    <property type="entry name" value="P-loop containing nucleoside triphosphate hydrolases"/>
    <property type="match status" value="1"/>
</dbReference>
<dbReference type="PROSITE" id="PS50084">
    <property type="entry name" value="KH_TYPE_1"/>
    <property type="match status" value="1"/>
</dbReference>
<dbReference type="AlphaFoldDB" id="A0A346PL10"/>
<sequence>MDTLATTTVDKTVSRQSVSRRFRRWCFGLDTLPSSSAESIVSRILLRARTESSDMNVVPDTSVVIDGRVSTAIADGQFEGATISVPEAVVAELEAQANDGIETGWDGLEELKRLADLADDGTIELEYVGERPNAIERGHASEGEIDALIRDLAEELGGTFLTSDVVQAEVAEAKGLEVERVSPEVRKVETLAVENYFDEATMSVHLKTGMVPMAKRGDLGEMHYEPIADEPLEEGTMDEYAREIVDAAKESPDGFLELSEPGMKIVQFRDYRIAIGRPPFADGIEITAVRPIAQTDIEDYENAAELKERLLERQRGVLISGAPGAGKSTFAQAVARFISTNDYAVKTMEKPRDLQVGPEITQYTELAGEMAKTADALLMVRPDYTIYDEVRKTDDFEVFADMRLAGVGMIGVVHATRPIDALQRLVGRVELGMIPQVVDTVVYIEAGEVNTVYDVRTEVKVPAGLTEEDLARPVIQVTNFQTGEPEYEIYTFNRQVVTVPLVDEEGGPGHESGVDRIAKQEIEREIRSIARGYVDVELKTQDRAVVYVEQDDISTVIGKGGGRITDVENRLGIDIDVRTHDENPHHGGGGAAGGTTANGRGGQAAGQLVTPEITSRHIVVPVDGNHGETVEVQAGGDYLFTATVSRGGEIQVSRGSAIADELEQAIDRTEPVTVVPSS</sequence>
<evidence type="ECO:0000256" key="2">
    <source>
        <dbReference type="PROSITE-ProRule" id="PRU00117"/>
    </source>
</evidence>
<dbReference type="EMBL" id="CP027033">
    <property type="protein sequence ID" value="AXR80205.1"/>
    <property type="molecule type" value="Genomic_DNA"/>
</dbReference>
<dbReference type="PANTHER" id="PTHR11603">
    <property type="entry name" value="AAA FAMILY ATPASE"/>
    <property type="match status" value="1"/>
</dbReference>
<dbReference type="InterPro" id="IPR009019">
    <property type="entry name" value="KH_sf_prok-type"/>
</dbReference>
<feature type="domain" description="PIN" evidence="5">
    <location>
        <begin position="55"/>
        <end position="169"/>
    </location>
</feature>
<evidence type="ECO:0000259" key="5">
    <source>
        <dbReference type="SMART" id="SM00670"/>
    </source>
</evidence>
<dbReference type="SMART" id="SM00382">
    <property type="entry name" value="AAA"/>
    <property type="match status" value="1"/>
</dbReference>
<dbReference type="Pfam" id="PF01850">
    <property type="entry name" value="PIN"/>
    <property type="match status" value="1"/>
</dbReference>
<dbReference type="SMART" id="SM00670">
    <property type="entry name" value="PINc"/>
    <property type="match status" value="1"/>
</dbReference>
<dbReference type="InterPro" id="IPR052041">
    <property type="entry name" value="Nucleic_acid_metab_PIN/TRAM"/>
</dbReference>
<dbReference type="SUPFAM" id="SSF54814">
    <property type="entry name" value="Prokaryotic type KH domain (KH-domain type II)"/>
    <property type="match status" value="1"/>
</dbReference>
<dbReference type="Gene3D" id="3.40.50.300">
    <property type="entry name" value="P-loop containing nucleotide triphosphate hydrolases"/>
    <property type="match status" value="1"/>
</dbReference>
<comment type="similarity">
    <text evidence="1">In the N-terminal section; belongs to the PINc/VapC protein family.</text>
</comment>
<dbReference type="InterPro" id="IPR003593">
    <property type="entry name" value="AAA+_ATPase"/>
</dbReference>
<feature type="domain" description="AAA+ ATPase" evidence="4">
    <location>
        <begin position="313"/>
        <end position="438"/>
    </location>
</feature>
<dbReference type="PANTHER" id="PTHR11603:SF147">
    <property type="entry name" value="MEMBRANE PROTEIN"/>
    <property type="match status" value="1"/>
</dbReference>
<dbReference type="SUPFAM" id="SSF88723">
    <property type="entry name" value="PIN domain-like"/>
    <property type="match status" value="1"/>
</dbReference>
<evidence type="ECO:0000313" key="6">
    <source>
        <dbReference type="EMBL" id="AXR80205.1"/>
    </source>
</evidence>
<dbReference type="Pfam" id="PF00437">
    <property type="entry name" value="T2SSE"/>
    <property type="match status" value="1"/>
</dbReference>
<dbReference type="InterPro" id="IPR001482">
    <property type="entry name" value="T2SS/T4SS_dom"/>
</dbReference>
<protein>
    <submittedName>
        <fullName evidence="6">ATPase (PilT family)</fullName>
    </submittedName>
</protein>
<dbReference type="InterPro" id="IPR029060">
    <property type="entry name" value="PIN-like_dom_sf"/>
</dbReference>